<dbReference type="PANTHER" id="PTHR48045">
    <property type="entry name" value="UDP-GLYCOSYLTRANSFERASE 72B1"/>
    <property type="match status" value="1"/>
</dbReference>
<dbReference type="SUPFAM" id="SSF53756">
    <property type="entry name" value="UDP-Glycosyltransferase/glycogen phosphorylase"/>
    <property type="match status" value="1"/>
</dbReference>
<dbReference type="OrthoDB" id="5835829at2759"/>
<comment type="caution">
    <text evidence="4">The sequence shown here is derived from an EMBL/GenBank/DDBJ whole genome shotgun (WGS) entry which is preliminary data.</text>
</comment>
<reference evidence="4 5" key="1">
    <citation type="journal article" date="2019" name="Genome Biol. Evol.">
        <title>Insights into the evolution of the New World diploid cottons (Gossypium, subgenus Houzingenia) based on genome sequencing.</title>
        <authorList>
            <person name="Grover C.E."/>
            <person name="Arick M.A. 2nd"/>
            <person name="Thrash A."/>
            <person name="Conover J.L."/>
            <person name="Sanders W.S."/>
            <person name="Peterson D.G."/>
            <person name="Frelichowski J.E."/>
            <person name="Scheffler J.A."/>
            <person name="Scheffler B.E."/>
            <person name="Wendel J.F."/>
        </authorList>
    </citation>
    <scope>NUCLEOTIDE SEQUENCE [LARGE SCALE GENOMIC DNA]</scope>
    <source>
        <strain evidence="4">57</strain>
        <tissue evidence="4">Leaf</tissue>
    </source>
</reference>
<keyword evidence="3" id="KW-0328">Glycosyltransferase</keyword>
<keyword evidence="5" id="KW-1185">Reference proteome</keyword>
<evidence type="ECO:0000313" key="5">
    <source>
        <dbReference type="Proteomes" id="UP000593573"/>
    </source>
</evidence>
<protein>
    <recommendedName>
        <fullName evidence="6">UDP-glycosyltransferases domain-containing protein</fullName>
    </recommendedName>
</protein>
<proteinExistence type="inferred from homology"/>
<accession>A0A7J8U5E3</accession>
<evidence type="ECO:0000256" key="2">
    <source>
        <dbReference type="ARBA" id="ARBA00022679"/>
    </source>
</evidence>
<dbReference type="PANTHER" id="PTHR48045:SF34">
    <property type="entry name" value="ISOFLAVONE 7-O-GLUCOSYLTRANSFERASE 1-LIKE"/>
    <property type="match status" value="1"/>
</dbReference>
<dbReference type="GO" id="GO:0008194">
    <property type="term" value="F:UDP-glycosyltransferase activity"/>
    <property type="evidence" value="ECO:0007669"/>
    <property type="project" value="InterPro"/>
</dbReference>
<name>A0A7J8U5E3_9ROSI</name>
<feature type="non-terminal residue" evidence="4">
    <location>
        <position position="250"/>
    </location>
</feature>
<dbReference type="AlphaFoldDB" id="A0A7J8U5E3"/>
<evidence type="ECO:0000256" key="3">
    <source>
        <dbReference type="RuleBase" id="RU003718"/>
    </source>
</evidence>
<dbReference type="Proteomes" id="UP000593573">
    <property type="component" value="Unassembled WGS sequence"/>
</dbReference>
<evidence type="ECO:0008006" key="6">
    <source>
        <dbReference type="Google" id="ProtNLM"/>
    </source>
</evidence>
<organism evidence="4 5">
    <name type="scientific">Gossypium klotzschianum</name>
    <dbReference type="NCBI Taxonomy" id="34286"/>
    <lineage>
        <taxon>Eukaryota</taxon>
        <taxon>Viridiplantae</taxon>
        <taxon>Streptophyta</taxon>
        <taxon>Embryophyta</taxon>
        <taxon>Tracheophyta</taxon>
        <taxon>Spermatophyta</taxon>
        <taxon>Magnoliopsida</taxon>
        <taxon>eudicotyledons</taxon>
        <taxon>Gunneridae</taxon>
        <taxon>Pentapetalae</taxon>
        <taxon>rosids</taxon>
        <taxon>malvids</taxon>
        <taxon>Malvales</taxon>
        <taxon>Malvaceae</taxon>
        <taxon>Malvoideae</taxon>
        <taxon>Gossypium</taxon>
    </lineage>
</organism>
<dbReference type="InterPro" id="IPR035595">
    <property type="entry name" value="UDP_glycos_trans_CS"/>
</dbReference>
<comment type="similarity">
    <text evidence="1 3">Belongs to the UDP-glycosyltransferase family.</text>
</comment>
<evidence type="ECO:0000256" key="1">
    <source>
        <dbReference type="ARBA" id="ARBA00009995"/>
    </source>
</evidence>
<dbReference type="Pfam" id="PF00201">
    <property type="entry name" value="UDPGT"/>
    <property type="match status" value="1"/>
</dbReference>
<dbReference type="PROSITE" id="PS00375">
    <property type="entry name" value="UDPGT"/>
    <property type="match status" value="1"/>
</dbReference>
<evidence type="ECO:0000313" key="4">
    <source>
        <dbReference type="EMBL" id="MBA0645697.1"/>
    </source>
</evidence>
<feature type="non-terminal residue" evidence="4">
    <location>
        <position position="1"/>
    </location>
</feature>
<dbReference type="Gene3D" id="3.40.50.2000">
    <property type="entry name" value="Glycogen Phosphorylase B"/>
    <property type="match status" value="1"/>
</dbReference>
<sequence>PVDKPLDFLQGFASIRVADLPDGVVRGNFDASVPVLLNKMGLTLPRAAAVAANSYEDLDNAVVNMLKSRYKRHQPLSVVYISFGSVITPPPHEIEALTQVLEESNFPFLWSFRGDVEKQLPPGFPKRTSSKGKIVPWAPQQKILEHPSVGVFVSHGGWNSILESISGGVPMVFRPFFGDQKLNTRTVEAIWGFGLGLEGGMLTKEATTNALNFILSTEEGKKMRQKVGVQKELAYKAVQPNGSSIENFKT</sequence>
<dbReference type="CDD" id="cd03784">
    <property type="entry name" value="GT1_Gtf-like"/>
    <property type="match status" value="1"/>
</dbReference>
<keyword evidence="2 3" id="KW-0808">Transferase</keyword>
<dbReference type="InterPro" id="IPR002213">
    <property type="entry name" value="UDP_glucos_trans"/>
</dbReference>
<gene>
    <name evidence="4" type="ORF">Goklo_013760</name>
</gene>
<dbReference type="EMBL" id="JABFAB010000004">
    <property type="protein sequence ID" value="MBA0645697.1"/>
    <property type="molecule type" value="Genomic_DNA"/>
</dbReference>